<evidence type="ECO:0000313" key="5">
    <source>
        <dbReference type="Proteomes" id="UP000245762"/>
    </source>
</evidence>
<dbReference type="FunFam" id="3.40.50.2300:FF:000361">
    <property type="entry name" value="Two-component system response regulator"/>
    <property type="match status" value="1"/>
</dbReference>
<dbReference type="GO" id="GO:0000156">
    <property type="term" value="F:phosphorelay response regulator activity"/>
    <property type="evidence" value="ECO:0007669"/>
    <property type="project" value="InterPro"/>
</dbReference>
<feature type="modified residue" description="4-aspartylphosphate" evidence="1">
    <location>
        <position position="55"/>
    </location>
</feature>
<dbReference type="Pfam" id="PF00072">
    <property type="entry name" value="Response_reg"/>
    <property type="match status" value="1"/>
</dbReference>
<protein>
    <submittedName>
        <fullName evidence="4">DNA-binding response regulator</fullName>
    </submittedName>
</protein>
<keyword evidence="4" id="KW-0238">DNA-binding</keyword>
<dbReference type="SMART" id="SM00850">
    <property type="entry name" value="LytTR"/>
    <property type="match status" value="1"/>
</dbReference>
<dbReference type="Pfam" id="PF04397">
    <property type="entry name" value="LytTR"/>
    <property type="match status" value="1"/>
</dbReference>
<dbReference type="PANTHER" id="PTHR37299">
    <property type="entry name" value="TRANSCRIPTIONAL REGULATOR-RELATED"/>
    <property type="match status" value="1"/>
</dbReference>
<dbReference type="Proteomes" id="UP000245762">
    <property type="component" value="Unassembled WGS sequence"/>
</dbReference>
<feature type="domain" description="Response regulatory" evidence="2">
    <location>
        <begin position="2"/>
        <end position="115"/>
    </location>
</feature>
<dbReference type="RefSeq" id="WP_109663183.1">
    <property type="nucleotide sequence ID" value="NZ_QGEG01000002.1"/>
</dbReference>
<dbReference type="SUPFAM" id="SSF52172">
    <property type="entry name" value="CheY-like"/>
    <property type="match status" value="1"/>
</dbReference>
<dbReference type="InterPro" id="IPR046947">
    <property type="entry name" value="LytR-like"/>
</dbReference>
<comment type="caution">
    <text evidence="4">The sequence shown here is derived from an EMBL/GenBank/DDBJ whole genome shotgun (WGS) entry which is preliminary data.</text>
</comment>
<evidence type="ECO:0000256" key="1">
    <source>
        <dbReference type="PROSITE-ProRule" id="PRU00169"/>
    </source>
</evidence>
<organism evidence="4 5">
    <name type="scientific">Flagellimonas aquimarina</name>
    <dbReference type="NCBI Taxonomy" id="2201895"/>
    <lineage>
        <taxon>Bacteria</taxon>
        <taxon>Pseudomonadati</taxon>
        <taxon>Bacteroidota</taxon>
        <taxon>Flavobacteriia</taxon>
        <taxon>Flavobacteriales</taxon>
        <taxon>Flavobacteriaceae</taxon>
        <taxon>Flagellimonas</taxon>
    </lineage>
</organism>
<dbReference type="EMBL" id="QGEG01000002">
    <property type="protein sequence ID" value="PWL38893.1"/>
    <property type="molecule type" value="Genomic_DNA"/>
</dbReference>
<dbReference type="GO" id="GO:0003677">
    <property type="term" value="F:DNA binding"/>
    <property type="evidence" value="ECO:0007669"/>
    <property type="project" value="UniProtKB-KW"/>
</dbReference>
<proteinExistence type="predicted"/>
<dbReference type="InterPro" id="IPR001789">
    <property type="entry name" value="Sig_transdc_resp-reg_receiver"/>
</dbReference>
<dbReference type="Gene3D" id="2.40.50.1020">
    <property type="entry name" value="LytTr DNA-binding domain"/>
    <property type="match status" value="1"/>
</dbReference>
<evidence type="ECO:0000313" key="4">
    <source>
        <dbReference type="EMBL" id="PWL38893.1"/>
    </source>
</evidence>
<evidence type="ECO:0000259" key="3">
    <source>
        <dbReference type="PROSITE" id="PS50930"/>
    </source>
</evidence>
<reference evidence="4 5" key="1">
    <citation type="submission" date="2018-05" db="EMBL/GenBank/DDBJ databases">
        <title>Complete genome sequence of Flagellimonas aquimarina ECD12 isolated from seaweed Ecklonia cava.</title>
        <authorList>
            <person name="Choi S."/>
            <person name="Seong C."/>
        </authorList>
    </citation>
    <scope>NUCLEOTIDE SEQUENCE [LARGE SCALE GENOMIC DNA]</scope>
    <source>
        <strain evidence="4 5">ECD12</strain>
    </source>
</reference>
<dbReference type="OrthoDB" id="2168082at2"/>
<evidence type="ECO:0000259" key="2">
    <source>
        <dbReference type="PROSITE" id="PS50110"/>
    </source>
</evidence>
<feature type="domain" description="HTH LytTR-type" evidence="3">
    <location>
        <begin position="145"/>
        <end position="252"/>
    </location>
</feature>
<dbReference type="PROSITE" id="PS50930">
    <property type="entry name" value="HTH_LYTTR"/>
    <property type="match status" value="1"/>
</dbReference>
<keyword evidence="5" id="KW-1185">Reference proteome</keyword>
<gene>
    <name evidence="4" type="ORF">DKG77_11705</name>
</gene>
<dbReference type="AlphaFoldDB" id="A0A316L3S8"/>
<dbReference type="SMART" id="SM00448">
    <property type="entry name" value="REC"/>
    <property type="match status" value="1"/>
</dbReference>
<accession>A0A316L3S8</accession>
<dbReference type="PANTHER" id="PTHR37299:SF1">
    <property type="entry name" value="STAGE 0 SPORULATION PROTEIN A HOMOLOG"/>
    <property type="match status" value="1"/>
</dbReference>
<dbReference type="PROSITE" id="PS50110">
    <property type="entry name" value="RESPONSE_REGULATORY"/>
    <property type="match status" value="1"/>
</dbReference>
<sequence>MKILIVEDEPRAASQLQNLLNKSVFDFELLTIVDSVEDTVSWFGKNMAPDLVFMDIQLADGLSFEIFQKIEVTAPIIFTTAFDQYAIQAFKVNSIDYLLKPIKQNDLDAALNKFSKSKSPSNPIEPNILKELLSNIQTPQKRSGILVKEGSGFVQIRVSELLYMYSQDSITFGITHNNKRYIIDETMDQLFDSLDDTKFYRINRGQIISKMAIQKIEPYFNHRVKLSLSSPRDQEFVVSRQKTSDFKDWMNQ</sequence>
<dbReference type="InterPro" id="IPR007492">
    <property type="entry name" value="LytTR_DNA-bd_dom"/>
</dbReference>
<name>A0A316L3S8_9FLAO</name>
<keyword evidence="1" id="KW-0597">Phosphoprotein</keyword>
<dbReference type="InterPro" id="IPR011006">
    <property type="entry name" value="CheY-like_superfamily"/>
</dbReference>
<dbReference type="Gene3D" id="3.40.50.2300">
    <property type="match status" value="1"/>
</dbReference>